<protein>
    <submittedName>
        <fullName evidence="1">Uncharacterized protein</fullName>
    </submittedName>
</protein>
<gene>
    <name evidence="1" type="ORF">HYPSUDRAFT_235175</name>
</gene>
<keyword evidence="2" id="KW-1185">Reference proteome</keyword>
<dbReference type="EMBL" id="KN817518">
    <property type="protein sequence ID" value="KJA29768.1"/>
    <property type="molecule type" value="Genomic_DNA"/>
</dbReference>
<proteinExistence type="predicted"/>
<evidence type="ECO:0000313" key="1">
    <source>
        <dbReference type="EMBL" id="KJA29768.1"/>
    </source>
</evidence>
<organism evidence="1 2">
    <name type="scientific">Hypholoma sublateritium (strain FD-334 SS-4)</name>
    <dbReference type="NCBI Taxonomy" id="945553"/>
    <lineage>
        <taxon>Eukaryota</taxon>
        <taxon>Fungi</taxon>
        <taxon>Dikarya</taxon>
        <taxon>Basidiomycota</taxon>
        <taxon>Agaricomycotina</taxon>
        <taxon>Agaricomycetes</taxon>
        <taxon>Agaricomycetidae</taxon>
        <taxon>Agaricales</taxon>
        <taxon>Agaricineae</taxon>
        <taxon>Strophariaceae</taxon>
        <taxon>Hypholoma</taxon>
    </lineage>
</organism>
<name>A0A0D2N060_HYPSF</name>
<accession>A0A0D2N060</accession>
<dbReference type="AlphaFoldDB" id="A0A0D2N060"/>
<sequence>MHLLTHSKAGLPNTCSTWYPYFCSISLTMIRTPDFRLLTYPITTIHINIVSFFLLSSKAGLPNTCAHWLSSLLFIVRISRLSISVPHPHGFSSRIMYQSPTSHQSISPKPASHHPHLRHIHHHHATTPFQIHLLPKHPKGTQLDPLSLRTACRTCPHSLACPQIIAYPYVLDIYSNPLSFTPYLRPTL</sequence>
<reference evidence="2" key="1">
    <citation type="submission" date="2014-04" db="EMBL/GenBank/DDBJ databases">
        <title>Evolutionary Origins and Diversification of the Mycorrhizal Mutualists.</title>
        <authorList>
            <consortium name="DOE Joint Genome Institute"/>
            <consortium name="Mycorrhizal Genomics Consortium"/>
            <person name="Kohler A."/>
            <person name="Kuo A."/>
            <person name="Nagy L.G."/>
            <person name="Floudas D."/>
            <person name="Copeland A."/>
            <person name="Barry K.W."/>
            <person name="Cichocki N."/>
            <person name="Veneault-Fourrey C."/>
            <person name="LaButti K."/>
            <person name="Lindquist E.A."/>
            <person name="Lipzen A."/>
            <person name="Lundell T."/>
            <person name="Morin E."/>
            <person name="Murat C."/>
            <person name="Riley R."/>
            <person name="Ohm R."/>
            <person name="Sun H."/>
            <person name="Tunlid A."/>
            <person name="Henrissat B."/>
            <person name="Grigoriev I.V."/>
            <person name="Hibbett D.S."/>
            <person name="Martin F."/>
        </authorList>
    </citation>
    <scope>NUCLEOTIDE SEQUENCE [LARGE SCALE GENOMIC DNA]</scope>
    <source>
        <strain evidence="2">FD-334 SS-4</strain>
    </source>
</reference>
<dbReference type="Proteomes" id="UP000054270">
    <property type="component" value="Unassembled WGS sequence"/>
</dbReference>
<evidence type="ECO:0000313" key="2">
    <source>
        <dbReference type="Proteomes" id="UP000054270"/>
    </source>
</evidence>